<feature type="binding site" evidence="3">
    <location>
        <position position="94"/>
    </location>
    <ligand>
        <name>Cu cation</name>
        <dbReference type="ChEBI" id="CHEBI:23378"/>
    </ligand>
</feature>
<comment type="caution">
    <text evidence="6">The sequence shown here is derived from an EMBL/GenBank/DDBJ whole genome shotgun (WGS) entry which is preliminary data.</text>
</comment>
<evidence type="ECO:0000256" key="4">
    <source>
        <dbReference type="PIRSR" id="PIRSR603782-2"/>
    </source>
</evidence>
<comment type="similarity">
    <text evidence="1">Belongs to the SCO1/2 family.</text>
</comment>
<evidence type="ECO:0000256" key="3">
    <source>
        <dbReference type="PIRSR" id="PIRSR603782-1"/>
    </source>
</evidence>
<dbReference type="FunFam" id="3.40.30.10:FF:000013">
    <property type="entry name" value="Blast:Protein SCO1 homolog, mitochondrial"/>
    <property type="match status" value="1"/>
</dbReference>
<dbReference type="SUPFAM" id="SSF52833">
    <property type="entry name" value="Thioredoxin-like"/>
    <property type="match status" value="1"/>
</dbReference>
<dbReference type="InterPro" id="IPR036249">
    <property type="entry name" value="Thioredoxin-like_sf"/>
</dbReference>
<dbReference type="InterPro" id="IPR003782">
    <property type="entry name" value="SCO1/SenC"/>
</dbReference>
<dbReference type="PANTHER" id="PTHR12151:SF25">
    <property type="entry name" value="LINALOOL DEHYDRATASE_ISOMERASE DOMAIN-CONTAINING PROTEIN"/>
    <property type="match status" value="1"/>
</dbReference>
<feature type="binding site" evidence="3">
    <location>
        <position position="186"/>
    </location>
    <ligand>
        <name>Cu cation</name>
        <dbReference type="ChEBI" id="CHEBI:23378"/>
    </ligand>
</feature>
<proteinExistence type="inferred from homology"/>
<evidence type="ECO:0000313" key="7">
    <source>
        <dbReference type="Proteomes" id="UP000770889"/>
    </source>
</evidence>
<sequence length="224" mass="24973">MNNKPTKANALPRSVNLALLAVAAVAAGVIAWYLTPSKNSMAPVGRPLQTQQAMLMPEFRPLKPFSLTSHKGANFDNQSLLGQWTFLSFGYTHCPDICPTTMSMFAEMHNRIQVQEPVKPYQVAFVSVDPERDSLQRLAEYVKFFDPSFLGITGPEEALQALTKPLGVLHRRVETEDSAMGYVMDHSASIFLLDPKGRFHAYFSPPHDAEKMAEDFIAISNRTQ</sequence>
<name>A0A944QUN3_9GAMM</name>
<dbReference type="EMBL" id="JAHHGM010000005">
    <property type="protein sequence ID" value="MBT2988696.1"/>
    <property type="molecule type" value="Genomic_DNA"/>
</dbReference>
<evidence type="ECO:0000259" key="5">
    <source>
        <dbReference type="PROSITE" id="PS51352"/>
    </source>
</evidence>
<keyword evidence="4" id="KW-1015">Disulfide bond</keyword>
<keyword evidence="3" id="KW-0479">Metal-binding</keyword>
<evidence type="ECO:0000256" key="1">
    <source>
        <dbReference type="ARBA" id="ARBA00010996"/>
    </source>
</evidence>
<evidence type="ECO:0000313" key="6">
    <source>
        <dbReference type="EMBL" id="MBT2988696.1"/>
    </source>
</evidence>
<dbReference type="Pfam" id="PF02630">
    <property type="entry name" value="SCO1-SenC"/>
    <property type="match status" value="1"/>
</dbReference>
<gene>
    <name evidence="6" type="ORF">KME65_06995</name>
</gene>
<reference evidence="6 7" key="1">
    <citation type="submission" date="2021-05" db="EMBL/GenBank/DDBJ databases">
        <title>Genetic and Functional Diversity in Clade A Lucinid endosymbionts from the Bahamas.</title>
        <authorList>
            <person name="Giani N.M."/>
            <person name="Engel A.S."/>
            <person name="Campbell B.J."/>
        </authorList>
    </citation>
    <scope>NUCLEOTIDE SEQUENCE [LARGE SCALE GENOMIC DNA]</scope>
    <source>
        <strain evidence="6">LUC16012Gg_MoonRockCtena</strain>
    </source>
</reference>
<evidence type="ECO:0000256" key="2">
    <source>
        <dbReference type="ARBA" id="ARBA00023008"/>
    </source>
</evidence>
<accession>A0A944QUN3</accession>
<dbReference type="InterPro" id="IPR013766">
    <property type="entry name" value="Thioredoxin_domain"/>
</dbReference>
<feature type="domain" description="Thioredoxin" evidence="5">
    <location>
        <begin position="56"/>
        <end position="224"/>
    </location>
</feature>
<keyword evidence="2 3" id="KW-0186">Copper</keyword>
<dbReference type="CDD" id="cd02968">
    <property type="entry name" value="SCO"/>
    <property type="match status" value="1"/>
</dbReference>
<dbReference type="GO" id="GO:0046872">
    <property type="term" value="F:metal ion binding"/>
    <property type="evidence" value="ECO:0007669"/>
    <property type="project" value="UniProtKB-KW"/>
</dbReference>
<dbReference type="Proteomes" id="UP000770889">
    <property type="component" value="Unassembled WGS sequence"/>
</dbReference>
<dbReference type="AlphaFoldDB" id="A0A944QUN3"/>
<dbReference type="PANTHER" id="PTHR12151">
    <property type="entry name" value="ELECTRON TRANSPORT PROTIN SCO1/SENC FAMILY MEMBER"/>
    <property type="match status" value="1"/>
</dbReference>
<protein>
    <submittedName>
        <fullName evidence="6">SCO family protein</fullName>
    </submittedName>
</protein>
<dbReference type="PROSITE" id="PS51352">
    <property type="entry name" value="THIOREDOXIN_2"/>
    <property type="match status" value="1"/>
</dbReference>
<feature type="binding site" evidence="3">
    <location>
        <position position="98"/>
    </location>
    <ligand>
        <name>Cu cation</name>
        <dbReference type="ChEBI" id="CHEBI:23378"/>
    </ligand>
</feature>
<feature type="disulfide bond" description="Redox-active" evidence="4">
    <location>
        <begin position="94"/>
        <end position="98"/>
    </location>
</feature>
<organism evidence="6 7">
    <name type="scientific">Candidatus Thiodiazotropha taylori</name>
    <dbReference type="NCBI Taxonomy" id="2792791"/>
    <lineage>
        <taxon>Bacteria</taxon>
        <taxon>Pseudomonadati</taxon>
        <taxon>Pseudomonadota</taxon>
        <taxon>Gammaproteobacteria</taxon>
        <taxon>Chromatiales</taxon>
        <taxon>Sedimenticolaceae</taxon>
        <taxon>Candidatus Thiodiazotropha</taxon>
    </lineage>
</organism>
<dbReference type="Gene3D" id="3.40.30.10">
    <property type="entry name" value="Glutaredoxin"/>
    <property type="match status" value="1"/>
</dbReference>